<sequence length="188" mass="18990">MDAIMLALVAVLLANADGRSGIALSRLLSARSDRRVTVGIAFGAFIVNAVVAATAGAIANRMIGQGVAALLVTLAMLSAAGALLWPMKPVRDAGADDAPIAVFAGRMLANQFGDRSHFLIGALAATSGAGQWAAAGGLVGWTLSMLPFLAFGPALAERPAARSLRWAAAAILAIWGLRTALGAFGLIG</sequence>
<keyword evidence="3" id="KW-1185">Reference proteome</keyword>
<feature type="transmembrane region" description="Helical" evidence="1">
    <location>
        <begin position="164"/>
        <end position="187"/>
    </location>
</feature>
<evidence type="ECO:0000313" key="3">
    <source>
        <dbReference type="Proteomes" id="UP000535078"/>
    </source>
</evidence>
<feature type="transmembrane region" description="Helical" evidence="1">
    <location>
        <begin position="66"/>
        <end position="85"/>
    </location>
</feature>
<feature type="transmembrane region" description="Helical" evidence="1">
    <location>
        <begin position="132"/>
        <end position="152"/>
    </location>
</feature>
<feature type="transmembrane region" description="Helical" evidence="1">
    <location>
        <begin position="40"/>
        <end position="59"/>
    </location>
</feature>
<dbReference type="AlphaFoldDB" id="A0A7X5XQ36"/>
<reference evidence="2 3" key="1">
    <citation type="submission" date="2020-03" db="EMBL/GenBank/DDBJ databases">
        <title>Genomic Encyclopedia of Type Strains, Phase IV (KMG-IV): sequencing the most valuable type-strain genomes for metagenomic binning, comparative biology and taxonomic classification.</title>
        <authorList>
            <person name="Goeker M."/>
        </authorList>
    </citation>
    <scope>NUCLEOTIDE SEQUENCE [LARGE SCALE GENOMIC DNA]</scope>
    <source>
        <strain evidence="2 3">DSM 25229</strain>
    </source>
</reference>
<keyword evidence="1" id="KW-1133">Transmembrane helix</keyword>
<dbReference type="Proteomes" id="UP000535078">
    <property type="component" value="Unassembled WGS sequence"/>
</dbReference>
<evidence type="ECO:0000313" key="2">
    <source>
        <dbReference type="EMBL" id="NJB88931.1"/>
    </source>
</evidence>
<protein>
    <submittedName>
        <fullName evidence="2">Putative Ca2+/H+ antiporter (TMEM165/GDT1 family)</fullName>
    </submittedName>
</protein>
<comment type="caution">
    <text evidence="2">The sequence shown here is derived from an EMBL/GenBank/DDBJ whole genome shotgun (WGS) entry which is preliminary data.</text>
</comment>
<gene>
    <name evidence="2" type="ORF">GGR90_001083</name>
</gene>
<dbReference type="RefSeq" id="WP_167920014.1">
    <property type="nucleotide sequence ID" value="NZ_JAATIT010000001.1"/>
</dbReference>
<proteinExistence type="predicted"/>
<accession>A0A7X5XQ36</accession>
<evidence type="ECO:0000256" key="1">
    <source>
        <dbReference type="SAM" id="Phobius"/>
    </source>
</evidence>
<dbReference type="EMBL" id="JAATIT010000001">
    <property type="protein sequence ID" value="NJB88931.1"/>
    <property type="molecule type" value="Genomic_DNA"/>
</dbReference>
<organism evidence="2 3">
    <name type="scientific">Sphingopyxis italica</name>
    <dbReference type="NCBI Taxonomy" id="1129133"/>
    <lineage>
        <taxon>Bacteria</taxon>
        <taxon>Pseudomonadati</taxon>
        <taxon>Pseudomonadota</taxon>
        <taxon>Alphaproteobacteria</taxon>
        <taxon>Sphingomonadales</taxon>
        <taxon>Sphingomonadaceae</taxon>
        <taxon>Sphingopyxis</taxon>
    </lineage>
</organism>
<keyword evidence="1" id="KW-0472">Membrane</keyword>
<name>A0A7X5XQ36_9SPHN</name>
<keyword evidence="1" id="KW-0812">Transmembrane</keyword>